<reference evidence="1 2" key="1">
    <citation type="journal article" date="2005" name="Nucleic Acids Res.">
        <title>Genomic blueprint of Hahella chejuensis, a marine microbe producing an algicidal agent.</title>
        <authorList>
            <person name="Jeong H."/>
            <person name="Yim J.H."/>
            <person name="Lee C."/>
            <person name="Choi S.-H."/>
            <person name="Park Y.K."/>
            <person name="Yoon S.H."/>
            <person name="Hur C.-G."/>
            <person name="Kang H.-Y."/>
            <person name="Kim D."/>
            <person name="Lee H.H."/>
            <person name="Park K.H."/>
            <person name="Park S.-H."/>
            <person name="Park H.-S."/>
            <person name="Lee H.K."/>
            <person name="Oh T.K."/>
            <person name="Kim J.F."/>
        </authorList>
    </citation>
    <scope>NUCLEOTIDE SEQUENCE [LARGE SCALE GENOMIC DNA]</scope>
    <source>
        <strain evidence="1 2">KCTC 2396</strain>
    </source>
</reference>
<dbReference type="HOGENOM" id="CLU_1358844_0_0_6"/>
<evidence type="ECO:0000313" key="2">
    <source>
        <dbReference type="Proteomes" id="UP000000238"/>
    </source>
</evidence>
<evidence type="ECO:0000313" key="1">
    <source>
        <dbReference type="EMBL" id="ABC29631.1"/>
    </source>
</evidence>
<dbReference type="OrthoDB" id="8482210at2"/>
<accession>Q2SI93</accession>
<protein>
    <submittedName>
        <fullName evidence="1">Uncharacterized protein</fullName>
    </submittedName>
</protein>
<keyword evidence="2" id="KW-1185">Reference proteome</keyword>
<dbReference type="Proteomes" id="UP000000238">
    <property type="component" value="Chromosome"/>
</dbReference>
<dbReference type="AlphaFoldDB" id="Q2SI93"/>
<sequence length="201" mass="22878">MNHDTINSMQIQELRRELIRSTRENDRIKKELSRTQSALSAFNQGQQQLNLTIQQVGELAEYSGYNINYSDIGEDEREHFVCIADGPRGGVLDDDGKATHYAHIMWFEEIPEEGCIGLGEQLQEPPPVRLYNPIHLKRKLFQFDSYLAWADTAKNLYANCGVHYHNIIALDANGIVCRAGNQFMAATVKKSYPITVYELEG</sequence>
<gene>
    <name evidence="1" type="ordered locus">HCH_02854</name>
</gene>
<dbReference type="STRING" id="349521.HCH_02854"/>
<dbReference type="RefSeq" id="WP_011396700.1">
    <property type="nucleotide sequence ID" value="NC_007645.1"/>
</dbReference>
<name>Q2SI93_HAHCH</name>
<organism evidence="1 2">
    <name type="scientific">Hahella chejuensis (strain KCTC 2396)</name>
    <dbReference type="NCBI Taxonomy" id="349521"/>
    <lineage>
        <taxon>Bacteria</taxon>
        <taxon>Pseudomonadati</taxon>
        <taxon>Pseudomonadota</taxon>
        <taxon>Gammaproteobacteria</taxon>
        <taxon>Oceanospirillales</taxon>
        <taxon>Hahellaceae</taxon>
        <taxon>Hahella</taxon>
    </lineage>
</organism>
<dbReference type="EMBL" id="CP000155">
    <property type="protein sequence ID" value="ABC29631.1"/>
    <property type="molecule type" value="Genomic_DNA"/>
</dbReference>
<dbReference type="KEGG" id="hch:HCH_02854"/>
<proteinExistence type="predicted"/>